<dbReference type="RefSeq" id="WP_194557152.1">
    <property type="nucleotide sequence ID" value="NZ_JADKMY010000003.1"/>
</dbReference>
<evidence type="ECO:0000313" key="3">
    <source>
        <dbReference type="Proteomes" id="UP000635902"/>
    </source>
</evidence>
<keyword evidence="3" id="KW-1185">Reference proteome</keyword>
<comment type="caution">
    <text evidence="2">The sequence shown here is derived from an EMBL/GenBank/DDBJ whole genome shotgun (WGS) entry which is preliminary data.</text>
</comment>
<organism evidence="2 3">
    <name type="scientific">Corynebacterium suicordis DSM 45110</name>
    <dbReference type="NCBI Taxonomy" id="1121369"/>
    <lineage>
        <taxon>Bacteria</taxon>
        <taxon>Bacillati</taxon>
        <taxon>Actinomycetota</taxon>
        <taxon>Actinomycetes</taxon>
        <taxon>Mycobacteriales</taxon>
        <taxon>Corynebacteriaceae</taxon>
        <taxon>Corynebacterium</taxon>
    </lineage>
</organism>
<reference evidence="2 3" key="1">
    <citation type="submission" date="2020-10" db="EMBL/GenBank/DDBJ databases">
        <title>Novel species in genus Corynebacterium.</title>
        <authorList>
            <person name="Zhang G."/>
        </authorList>
    </citation>
    <scope>NUCLEOTIDE SEQUENCE [LARGE SCALE GENOMIC DNA]</scope>
    <source>
        <strain evidence="2 3">DSM 45110</strain>
    </source>
</reference>
<accession>A0ABR9ZLE4</accession>
<gene>
    <name evidence="2" type="ORF">IRY30_09315</name>
</gene>
<evidence type="ECO:0000313" key="2">
    <source>
        <dbReference type="EMBL" id="MBF4554266.1"/>
    </source>
</evidence>
<dbReference type="EMBL" id="JADKMY010000003">
    <property type="protein sequence ID" value="MBF4554266.1"/>
    <property type="molecule type" value="Genomic_DNA"/>
</dbReference>
<sequence>MTNDSYDALLADLLTRIQNVPASTDKFLDILISIAKRTRFMSPFNAMLVEFQRPGANHAMTASQWEKYGRRPRPFIPGILILKPFGPCIPVFEFSDTEPIPGFEDVAVDLTPSFELVQTVEDARPFVDRLLTHACHVGIDVAPTHLGGDLAGDVQRLDRGIKVVPRGEKDHLFALRFMVRFNANHAPAVQFQTLVHEFAHVLLGHLGPIDSDTPEKKWNPETRKRTELPKEVRELEAEAVAHIVCMSFGINGNSGAYLRGYVGATLDKSNAWPADMSIVKVTQTANTIMKLLGDYNEIPVRKSIRSVRVRGDQITASASTKDTVLVRQPPIITGVEVGDQGRLFRAVS</sequence>
<protein>
    <submittedName>
        <fullName evidence="2">ImmA/IrrE family metallo-endopeptidase</fullName>
    </submittedName>
</protein>
<feature type="domain" description="IrrE N-terminal-like" evidence="1">
    <location>
        <begin position="176"/>
        <end position="246"/>
    </location>
</feature>
<dbReference type="Pfam" id="PF06114">
    <property type="entry name" value="Peptidase_M78"/>
    <property type="match status" value="1"/>
</dbReference>
<dbReference type="InterPro" id="IPR010359">
    <property type="entry name" value="IrrE_HExxH"/>
</dbReference>
<dbReference type="Proteomes" id="UP000635902">
    <property type="component" value="Unassembled WGS sequence"/>
</dbReference>
<name>A0ABR9ZLE4_9CORY</name>
<evidence type="ECO:0000259" key="1">
    <source>
        <dbReference type="Pfam" id="PF06114"/>
    </source>
</evidence>
<proteinExistence type="predicted"/>